<evidence type="ECO:0008006" key="4">
    <source>
        <dbReference type="Google" id="ProtNLM"/>
    </source>
</evidence>
<evidence type="ECO:0000313" key="3">
    <source>
        <dbReference type="Proteomes" id="UP001075354"/>
    </source>
</evidence>
<comment type="caution">
    <text evidence="2">The sequence shown here is derived from an EMBL/GenBank/DDBJ whole genome shotgun (WGS) entry which is preliminary data.</text>
</comment>
<sequence>MSNQSLSVKVHSGNATVFSRSFPAGDAGRSSTAGALVTSLREAQAAVNQFLTELVVKSDDKDEEISDDDDEEEEEEVETSETKNPESVHNVSGKRKADKNGSSPATSDRQEKRNKT</sequence>
<evidence type="ECO:0000256" key="1">
    <source>
        <dbReference type="SAM" id="MobiDB-lite"/>
    </source>
</evidence>
<gene>
    <name evidence="2" type="ORF">ONE63_001394</name>
</gene>
<feature type="compositionally biased region" description="Acidic residues" evidence="1">
    <location>
        <begin position="61"/>
        <end position="79"/>
    </location>
</feature>
<name>A0AAV7XBZ1_9NEOP</name>
<dbReference type="Proteomes" id="UP001075354">
    <property type="component" value="Chromosome 10"/>
</dbReference>
<feature type="region of interest" description="Disordered" evidence="1">
    <location>
        <begin position="55"/>
        <end position="116"/>
    </location>
</feature>
<reference evidence="2" key="1">
    <citation type="submission" date="2022-12" db="EMBL/GenBank/DDBJ databases">
        <title>Chromosome-level genome assembly of the bean flower thrips Megalurothrips usitatus.</title>
        <authorList>
            <person name="Ma L."/>
            <person name="Liu Q."/>
            <person name="Li H."/>
            <person name="Cai W."/>
        </authorList>
    </citation>
    <scope>NUCLEOTIDE SEQUENCE</scope>
    <source>
        <strain evidence="2">Cailab_2022a</strain>
    </source>
</reference>
<keyword evidence="3" id="KW-1185">Reference proteome</keyword>
<feature type="compositionally biased region" description="Polar residues" evidence="1">
    <location>
        <begin position="1"/>
        <end position="19"/>
    </location>
</feature>
<protein>
    <recommendedName>
        <fullName evidence="4">EKC/KEOPS complex subunit GON7</fullName>
    </recommendedName>
</protein>
<dbReference type="AlphaFoldDB" id="A0AAV7XBZ1"/>
<organism evidence="2 3">
    <name type="scientific">Megalurothrips usitatus</name>
    <name type="common">bean blossom thrips</name>
    <dbReference type="NCBI Taxonomy" id="439358"/>
    <lineage>
        <taxon>Eukaryota</taxon>
        <taxon>Metazoa</taxon>
        <taxon>Ecdysozoa</taxon>
        <taxon>Arthropoda</taxon>
        <taxon>Hexapoda</taxon>
        <taxon>Insecta</taxon>
        <taxon>Pterygota</taxon>
        <taxon>Neoptera</taxon>
        <taxon>Paraneoptera</taxon>
        <taxon>Thysanoptera</taxon>
        <taxon>Terebrantia</taxon>
        <taxon>Thripoidea</taxon>
        <taxon>Thripidae</taxon>
        <taxon>Megalurothrips</taxon>
    </lineage>
</organism>
<dbReference type="EMBL" id="JAPTSV010000010">
    <property type="protein sequence ID" value="KAJ1523546.1"/>
    <property type="molecule type" value="Genomic_DNA"/>
</dbReference>
<feature type="region of interest" description="Disordered" evidence="1">
    <location>
        <begin position="1"/>
        <end position="34"/>
    </location>
</feature>
<proteinExistence type="predicted"/>
<accession>A0AAV7XBZ1</accession>
<evidence type="ECO:0000313" key="2">
    <source>
        <dbReference type="EMBL" id="KAJ1523546.1"/>
    </source>
</evidence>